<dbReference type="Gene3D" id="2.60.40.10">
    <property type="entry name" value="Immunoglobulins"/>
    <property type="match status" value="1"/>
</dbReference>
<feature type="region of interest" description="Disordered" evidence="1">
    <location>
        <begin position="18"/>
        <end position="111"/>
    </location>
</feature>
<sequence>MAAAGALALTLCGFASTGPGAESGASVSPLAEPSIPVSDQASGSGPASGPVSGSAPESASVPALPSPSPLPSPGISAVPAAGAPAAPAGADLSVTSAPARTGPAATGLRTGPDDTYRYTITVHNHGPSQATDVKVTDLLPDSLVFVSGQQGCAAQGQEVTCGPLATLGVGDSYSWVITVRLADGYDGDGSDIVNEAAVTATTHDPVPDNNTASVTGLPVRPGPHGVADLKLFKRAELPPGKRFVSPGDTFAYVITVRNLGPGTARGVQVTDPLPHELRFVSSPDGCAPEGARTGQKVVCPLLDQLPAGETAVFRMVVRVPDHRALLRTGVQLDNIASVTSTTKDPDLGNNRNRPGTTGPDGGPLYLKPGHGGGTSGGTDSGGTDGGGHHSGGTSGGTDGGGTDGGGHHSGGSHSGGHNGGHHGGQLPDTGSDVPSWLIWLAASTLAAGSGLVVLARRNFSPRVSPRASKAEGPLV</sequence>
<feature type="domain" description="DUF11" evidence="2">
    <location>
        <begin position="244"/>
        <end position="351"/>
    </location>
</feature>
<dbReference type="InterPro" id="IPR047589">
    <property type="entry name" value="DUF11_rpt"/>
</dbReference>
<dbReference type="PANTHER" id="PTHR34819:SF3">
    <property type="entry name" value="CELL SURFACE PROTEIN"/>
    <property type="match status" value="1"/>
</dbReference>
<dbReference type="KEGG" id="spad:DVK44_17005"/>
<proteinExistence type="predicted"/>
<dbReference type="Proteomes" id="UP000253868">
    <property type="component" value="Chromosome"/>
</dbReference>
<evidence type="ECO:0000259" key="2">
    <source>
        <dbReference type="Pfam" id="PF01345"/>
    </source>
</evidence>
<dbReference type="AlphaFoldDB" id="A0A345HQX6"/>
<dbReference type="OrthoDB" id="5024153at2"/>
<feature type="region of interest" description="Disordered" evidence="1">
    <location>
        <begin position="337"/>
        <end position="428"/>
    </location>
</feature>
<evidence type="ECO:0000256" key="1">
    <source>
        <dbReference type="SAM" id="MobiDB-lite"/>
    </source>
</evidence>
<feature type="compositionally biased region" description="Low complexity" evidence="1">
    <location>
        <begin position="73"/>
        <end position="90"/>
    </location>
</feature>
<evidence type="ECO:0000313" key="4">
    <source>
        <dbReference type="Proteomes" id="UP000253868"/>
    </source>
</evidence>
<dbReference type="PANTHER" id="PTHR34819">
    <property type="entry name" value="LARGE CYSTEINE-RICH PERIPLASMIC PROTEIN OMCB"/>
    <property type="match status" value="1"/>
</dbReference>
<organism evidence="3 4">
    <name type="scientific">Streptomyces paludis</name>
    <dbReference type="NCBI Taxonomy" id="2282738"/>
    <lineage>
        <taxon>Bacteria</taxon>
        <taxon>Bacillati</taxon>
        <taxon>Actinomycetota</taxon>
        <taxon>Actinomycetes</taxon>
        <taxon>Kitasatosporales</taxon>
        <taxon>Streptomycetaceae</taxon>
        <taxon>Streptomyces</taxon>
    </lineage>
</organism>
<feature type="compositionally biased region" description="Low complexity" evidence="1">
    <location>
        <begin position="41"/>
        <end position="63"/>
    </location>
</feature>
<feature type="domain" description="DUF11" evidence="2">
    <location>
        <begin position="112"/>
        <end position="215"/>
    </location>
</feature>
<dbReference type="EMBL" id="CP031194">
    <property type="protein sequence ID" value="AXG79100.1"/>
    <property type="molecule type" value="Genomic_DNA"/>
</dbReference>
<dbReference type="GO" id="GO:0005975">
    <property type="term" value="P:carbohydrate metabolic process"/>
    <property type="evidence" value="ECO:0007669"/>
    <property type="project" value="UniProtKB-ARBA"/>
</dbReference>
<dbReference type="NCBIfam" id="TIGR01451">
    <property type="entry name" value="B_ant_repeat"/>
    <property type="match status" value="2"/>
</dbReference>
<dbReference type="InterPro" id="IPR051172">
    <property type="entry name" value="Chlamydia_OmcB"/>
</dbReference>
<gene>
    <name evidence="3" type="ORF">DVK44_17005</name>
</gene>
<reference evidence="4" key="1">
    <citation type="submission" date="2018-07" db="EMBL/GenBank/DDBJ databases">
        <authorList>
            <person name="Zhao J."/>
        </authorList>
    </citation>
    <scope>NUCLEOTIDE SEQUENCE [LARGE SCALE GENOMIC DNA]</scope>
    <source>
        <strain evidence="4">GSSD-12</strain>
    </source>
</reference>
<dbReference type="NCBIfam" id="TIGR01167">
    <property type="entry name" value="LPXTG_anchor"/>
    <property type="match status" value="1"/>
</dbReference>
<keyword evidence="4" id="KW-1185">Reference proteome</keyword>
<dbReference type="Pfam" id="PF01345">
    <property type="entry name" value="DUF11"/>
    <property type="match status" value="2"/>
</dbReference>
<accession>A0A345HQX6</accession>
<name>A0A345HQX6_9ACTN</name>
<dbReference type="InterPro" id="IPR013783">
    <property type="entry name" value="Ig-like_fold"/>
</dbReference>
<protein>
    <submittedName>
        <fullName evidence="3">DUF11 domain-containing protein</fullName>
    </submittedName>
</protein>
<feature type="compositionally biased region" description="Gly residues" evidence="1">
    <location>
        <begin position="369"/>
        <end position="423"/>
    </location>
</feature>
<evidence type="ECO:0000313" key="3">
    <source>
        <dbReference type="EMBL" id="AXG79100.1"/>
    </source>
</evidence>
<dbReference type="InterPro" id="IPR001434">
    <property type="entry name" value="OmcB-like_DUF11"/>
</dbReference>